<dbReference type="Proteomes" id="UP001205337">
    <property type="component" value="Unassembled WGS sequence"/>
</dbReference>
<dbReference type="Pfam" id="PF08818">
    <property type="entry name" value="DUF1801"/>
    <property type="match status" value="1"/>
</dbReference>
<sequence>MGTVDDYLAGLDDDARATIGHLYEVAWDEVPDAEQGLGYGMPALVYRGKPLLSVMRAKAHVGLHPFSPDAIAAVAGRLDGFDHAKGTIRMPVDRPIPDDVLRALLATRRTQIDSP</sequence>
<dbReference type="InterPro" id="IPR014922">
    <property type="entry name" value="YdhG-like"/>
</dbReference>
<dbReference type="EMBL" id="JANTHX010000008">
    <property type="protein sequence ID" value="MCS0500365.1"/>
    <property type="molecule type" value="Genomic_DNA"/>
</dbReference>
<dbReference type="SUPFAM" id="SSF159888">
    <property type="entry name" value="YdhG-like"/>
    <property type="match status" value="1"/>
</dbReference>
<name>A0ABT1ZIF5_9MICO</name>
<feature type="domain" description="YdhG-like" evidence="1">
    <location>
        <begin position="16"/>
        <end position="106"/>
    </location>
</feature>
<evidence type="ECO:0000259" key="1">
    <source>
        <dbReference type="Pfam" id="PF08818"/>
    </source>
</evidence>
<comment type="caution">
    <text evidence="2">The sequence shown here is derived from an EMBL/GenBank/DDBJ whole genome shotgun (WGS) entry which is preliminary data.</text>
</comment>
<keyword evidence="3" id="KW-1185">Reference proteome</keyword>
<reference evidence="2 3" key="1">
    <citation type="submission" date="2022-08" db="EMBL/GenBank/DDBJ databases">
        <authorList>
            <person name="Li F."/>
        </authorList>
    </citation>
    <scope>NUCLEOTIDE SEQUENCE [LARGE SCALE GENOMIC DNA]</scope>
    <source>
        <strain evidence="2 3">10F1B-8-1</strain>
    </source>
</reference>
<evidence type="ECO:0000313" key="3">
    <source>
        <dbReference type="Proteomes" id="UP001205337"/>
    </source>
</evidence>
<protein>
    <submittedName>
        <fullName evidence="2">DUF1801 domain-containing protein</fullName>
    </submittedName>
</protein>
<proteinExistence type="predicted"/>
<gene>
    <name evidence="2" type="ORF">NUH29_12490</name>
</gene>
<dbReference type="RefSeq" id="WP_258799519.1">
    <property type="nucleotide sequence ID" value="NZ_JANTHX010000008.1"/>
</dbReference>
<dbReference type="Gene3D" id="3.90.1150.200">
    <property type="match status" value="1"/>
</dbReference>
<accession>A0ABT1ZIF5</accession>
<organism evidence="2 3">
    <name type="scientific">Protaetiibacter mangrovi</name>
    <dbReference type="NCBI Taxonomy" id="2970926"/>
    <lineage>
        <taxon>Bacteria</taxon>
        <taxon>Bacillati</taxon>
        <taxon>Actinomycetota</taxon>
        <taxon>Actinomycetes</taxon>
        <taxon>Micrococcales</taxon>
        <taxon>Microbacteriaceae</taxon>
        <taxon>Protaetiibacter</taxon>
    </lineage>
</organism>
<evidence type="ECO:0000313" key="2">
    <source>
        <dbReference type="EMBL" id="MCS0500365.1"/>
    </source>
</evidence>